<keyword evidence="2" id="KW-1133">Transmembrane helix</keyword>
<dbReference type="Pfam" id="PF13584">
    <property type="entry name" value="BatD"/>
    <property type="match status" value="1"/>
</dbReference>
<feature type="region of interest" description="Disordered" evidence="1">
    <location>
        <begin position="391"/>
        <end position="420"/>
    </location>
</feature>
<dbReference type="STRING" id="445710.ATSB10_23860"/>
<evidence type="ECO:0000256" key="2">
    <source>
        <dbReference type="SAM" id="Phobius"/>
    </source>
</evidence>
<organism evidence="4 5">
    <name type="scientific">Dyella thiooxydans</name>
    <dbReference type="NCBI Taxonomy" id="445710"/>
    <lineage>
        <taxon>Bacteria</taxon>
        <taxon>Pseudomonadati</taxon>
        <taxon>Pseudomonadota</taxon>
        <taxon>Gammaproteobacteria</taxon>
        <taxon>Lysobacterales</taxon>
        <taxon>Rhodanobacteraceae</taxon>
        <taxon>Dyella</taxon>
    </lineage>
</organism>
<dbReference type="PATRIC" id="fig|445710.3.peg.2379"/>
<keyword evidence="5" id="KW-1185">Reference proteome</keyword>
<evidence type="ECO:0000256" key="3">
    <source>
        <dbReference type="SAM" id="SignalP"/>
    </source>
</evidence>
<name>A0A160N246_9GAMM</name>
<proteinExistence type="predicted"/>
<dbReference type="RefSeq" id="WP_236886413.1">
    <property type="nucleotide sequence ID" value="NZ_CP014841.1"/>
</dbReference>
<dbReference type="PANTHER" id="PTHR40940:SF1">
    <property type="entry name" value="PROTEIN BATD"/>
    <property type="match status" value="1"/>
</dbReference>
<keyword evidence="3" id="KW-0732">Signal</keyword>
<dbReference type="AlphaFoldDB" id="A0A160N246"/>
<keyword evidence="2" id="KW-0812">Transmembrane</keyword>
<evidence type="ECO:0008006" key="6">
    <source>
        <dbReference type="Google" id="ProtNLM"/>
    </source>
</evidence>
<keyword evidence="2" id="KW-0472">Membrane</keyword>
<protein>
    <recommendedName>
        <fullName evidence="6">Protein BatD</fullName>
    </recommendedName>
</protein>
<dbReference type="Proteomes" id="UP000077255">
    <property type="component" value="Chromosome"/>
</dbReference>
<reference evidence="4 5" key="1">
    <citation type="submission" date="2016-02" db="EMBL/GenBank/DDBJ databases">
        <title>Complete genome sequencing and analysis of ATSB10, Dyella thiooxydans isolated from rhizosphere soil of sunflower (Helianthus annuus L.).</title>
        <authorList>
            <person name="Lee Y."/>
            <person name="Hwangbo K."/>
            <person name="Chung H."/>
            <person name="Yoo J."/>
            <person name="Kim K.Y."/>
            <person name="Sa T.M."/>
            <person name="Um Y."/>
            <person name="Madhaiyan M."/>
        </authorList>
    </citation>
    <scope>NUCLEOTIDE SEQUENCE [LARGE SCALE GENOMIC DNA]</scope>
    <source>
        <strain evidence="4 5">ATSB10</strain>
    </source>
</reference>
<evidence type="ECO:0000313" key="5">
    <source>
        <dbReference type="Proteomes" id="UP000077255"/>
    </source>
</evidence>
<evidence type="ECO:0000313" key="4">
    <source>
        <dbReference type="EMBL" id="AND69840.1"/>
    </source>
</evidence>
<dbReference type="KEGG" id="dtx:ATSB10_23860"/>
<sequence length="573" mass="60799">MIRPWRSLVAILWLALVPMLAQAAVRATLDRSTAHLGETVTLNLHSDTAPISAPDLSVLNQDFQVLGQSSGTTRSFVNGKSTVDYSYGVALRPLHEGTLQIPPLTIGNEQTQPLTLEVTAPSAADADVHGPVFVEARFDPQHPYVGQQVALSVKLYYTTNLANASLSDPAIDGADVNRLGNDTDYQAQRNGRTYNVIERRYAVVPQKAGALTMAPIVFQGDLLDPNDPNSFLGMGSPVQAQSNALTLQVQAAPASWGPSAWLPARQLTLGLDGLPDAGMPVRVGQPFNLTLRIDAIGLSFEALPDLTLPTLDGATAYPDKPVTGNRVDGGWIIGHREHRFAIVPGRAGSLTLPAITVKWWNVVTDQPETATIPAHTIQVLPAIGATASTGAPAPAASAPAATVGTGRPQAPHAIDSGTGRPTRSPWMWTALVLGVLWLFTLVALLLRRGRSPRPVKSVRTGPDAPVTPKDRREAFLRAARSGDTGTQAHALLVWAQGERPGLRHLEAVAAALDSQEQRAMIATLERARYGGAAAGPSPAALEAAFVHGFAWREAGTGGPADEPLPPLYPFKLR</sequence>
<feature type="signal peptide" evidence="3">
    <location>
        <begin position="1"/>
        <end position="23"/>
    </location>
</feature>
<dbReference type="InterPro" id="IPR025738">
    <property type="entry name" value="BatD"/>
</dbReference>
<dbReference type="EMBL" id="CP014841">
    <property type="protein sequence ID" value="AND69840.1"/>
    <property type="molecule type" value="Genomic_DNA"/>
</dbReference>
<feature type="chain" id="PRO_5007818579" description="Protein BatD" evidence="3">
    <location>
        <begin position="24"/>
        <end position="573"/>
    </location>
</feature>
<feature type="compositionally biased region" description="Low complexity" evidence="1">
    <location>
        <begin position="391"/>
        <end position="406"/>
    </location>
</feature>
<dbReference type="PANTHER" id="PTHR40940">
    <property type="entry name" value="PROTEIN BATD-RELATED"/>
    <property type="match status" value="1"/>
</dbReference>
<feature type="transmembrane region" description="Helical" evidence="2">
    <location>
        <begin position="426"/>
        <end position="446"/>
    </location>
</feature>
<evidence type="ECO:0000256" key="1">
    <source>
        <dbReference type="SAM" id="MobiDB-lite"/>
    </source>
</evidence>
<gene>
    <name evidence="4" type="ORF">ATSB10_23860</name>
</gene>
<accession>A0A160N246</accession>